<dbReference type="InterPro" id="IPR002921">
    <property type="entry name" value="Fungal_lipase-type"/>
</dbReference>
<name>A0ABR3JMF1_9AGAR</name>
<comment type="similarity">
    <text evidence="2">Belongs to the AB hydrolase superfamily. Lipase family. Class 3 subfamily.</text>
</comment>
<dbReference type="Gene3D" id="3.40.50.1820">
    <property type="entry name" value="alpha/beta hydrolase"/>
    <property type="match status" value="1"/>
</dbReference>
<protein>
    <recommendedName>
        <fullName evidence="6">Fungal lipase-type domain-containing protein</fullName>
    </recommendedName>
</protein>
<sequence length="289" mass="31463">MLPITLLLALACVLLGPLALAAPVEPRADGISQATYDNLVRYAKYSSAVYQLICIRPLGNTLIGTFDTTGTQGFVVRDDSRKEIVLAFRGSLEPIDILIDIQLLLTPLRSPGISNVGGAWVHTGFQKAYNFVDTQVHRMMATQLAANPSYSIVVTGHSLGGAVASFAALSLKQKYPSRGLKLYTYGAPRIGNAAWATLMEQQLKVDNIFRGVHTWDGVPTMIGRFLDYRHYGTEYWQHTEPSKPSNVRKCNGGEDTSCSNSIISTGINPPHLVQFGQLMALNPLLCLGP</sequence>
<dbReference type="CDD" id="cd00519">
    <property type="entry name" value="Lipase_3"/>
    <property type="match status" value="1"/>
</dbReference>
<dbReference type="SUPFAM" id="SSF53474">
    <property type="entry name" value="alpha/beta-Hydrolases"/>
    <property type="match status" value="1"/>
</dbReference>
<evidence type="ECO:0000256" key="3">
    <source>
        <dbReference type="ARBA" id="ARBA00047591"/>
    </source>
</evidence>
<evidence type="ECO:0000256" key="1">
    <source>
        <dbReference type="ARBA" id="ARBA00023157"/>
    </source>
</evidence>
<evidence type="ECO:0000256" key="5">
    <source>
        <dbReference type="SAM" id="SignalP"/>
    </source>
</evidence>
<organism evidence="7 8">
    <name type="scientific">Hohenbuehelia grisea</name>
    <dbReference type="NCBI Taxonomy" id="104357"/>
    <lineage>
        <taxon>Eukaryota</taxon>
        <taxon>Fungi</taxon>
        <taxon>Dikarya</taxon>
        <taxon>Basidiomycota</taxon>
        <taxon>Agaricomycotina</taxon>
        <taxon>Agaricomycetes</taxon>
        <taxon>Agaricomycetidae</taxon>
        <taxon>Agaricales</taxon>
        <taxon>Pleurotineae</taxon>
        <taxon>Pleurotaceae</taxon>
        <taxon>Hohenbuehelia</taxon>
    </lineage>
</organism>
<evidence type="ECO:0000256" key="2">
    <source>
        <dbReference type="ARBA" id="ARBA00043996"/>
    </source>
</evidence>
<dbReference type="InterPro" id="IPR051218">
    <property type="entry name" value="Sec_MonoDiacylglyc_Lipase"/>
</dbReference>
<dbReference type="PANTHER" id="PTHR45856">
    <property type="entry name" value="ALPHA/BETA-HYDROLASES SUPERFAMILY PROTEIN"/>
    <property type="match status" value="1"/>
</dbReference>
<feature type="signal peptide" evidence="5">
    <location>
        <begin position="1"/>
        <end position="21"/>
    </location>
</feature>
<evidence type="ECO:0000259" key="6">
    <source>
        <dbReference type="Pfam" id="PF01764"/>
    </source>
</evidence>
<accession>A0ABR3JMF1</accession>
<proteinExistence type="inferred from homology"/>
<feature type="chain" id="PRO_5046145504" description="Fungal lipase-type domain-containing protein" evidence="5">
    <location>
        <begin position="22"/>
        <end position="289"/>
    </location>
</feature>
<dbReference type="InterPro" id="IPR029058">
    <property type="entry name" value="AB_hydrolase_fold"/>
</dbReference>
<comment type="catalytic activity">
    <reaction evidence="3">
        <text>a diacylglycerol + H2O = a monoacylglycerol + a fatty acid + H(+)</text>
        <dbReference type="Rhea" id="RHEA:32731"/>
        <dbReference type="ChEBI" id="CHEBI:15377"/>
        <dbReference type="ChEBI" id="CHEBI:15378"/>
        <dbReference type="ChEBI" id="CHEBI:17408"/>
        <dbReference type="ChEBI" id="CHEBI:18035"/>
        <dbReference type="ChEBI" id="CHEBI:28868"/>
    </reaction>
</comment>
<reference evidence="8" key="1">
    <citation type="submission" date="2024-06" db="EMBL/GenBank/DDBJ databases">
        <title>Multi-omics analyses provide insights into the biosynthesis of the anticancer antibiotic pleurotin in Hohenbuehelia grisea.</title>
        <authorList>
            <person name="Weaver J.A."/>
            <person name="Alberti F."/>
        </authorList>
    </citation>
    <scope>NUCLEOTIDE SEQUENCE [LARGE SCALE GENOMIC DNA]</scope>
    <source>
        <strain evidence="8">T-177</strain>
    </source>
</reference>
<dbReference type="Proteomes" id="UP001556367">
    <property type="component" value="Unassembled WGS sequence"/>
</dbReference>
<gene>
    <name evidence="7" type="ORF">HGRIS_003090</name>
</gene>
<keyword evidence="1" id="KW-1015">Disulfide bond</keyword>
<evidence type="ECO:0000313" key="7">
    <source>
        <dbReference type="EMBL" id="KAL0956990.1"/>
    </source>
</evidence>
<dbReference type="Pfam" id="PF01764">
    <property type="entry name" value="Lipase_3"/>
    <property type="match status" value="1"/>
</dbReference>
<dbReference type="EMBL" id="JASNQZ010000006">
    <property type="protein sequence ID" value="KAL0956990.1"/>
    <property type="molecule type" value="Genomic_DNA"/>
</dbReference>
<keyword evidence="5" id="KW-0732">Signal</keyword>
<dbReference type="PANTHER" id="PTHR45856:SF11">
    <property type="entry name" value="FUNGAL LIPASE-LIKE DOMAIN-CONTAINING PROTEIN"/>
    <property type="match status" value="1"/>
</dbReference>
<comment type="catalytic activity">
    <reaction evidence="4">
        <text>a monoacylglycerol + H2O = glycerol + a fatty acid + H(+)</text>
        <dbReference type="Rhea" id="RHEA:15245"/>
        <dbReference type="ChEBI" id="CHEBI:15377"/>
        <dbReference type="ChEBI" id="CHEBI:15378"/>
        <dbReference type="ChEBI" id="CHEBI:17408"/>
        <dbReference type="ChEBI" id="CHEBI:17754"/>
        <dbReference type="ChEBI" id="CHEBI:28868"/>
    </reaction>
</comment>
<comment type="caution">
    <text evidence="7">The sequence shown here is derived from an EMBL/GenBank/DDBJ whole genome shotgun (WGS) entry which is preliminary data.</text>
</comment>
<feature type="domain" description="Fungal lipase-type" evidence="6">
    <location>
        <begin position="85"/>
        <end position="222"/>
    </location>
</feature>
<evidence type="ECO:0000256" key="4">
    <source>
        <dbReference type="ARBA" id="ARBA00048461"/>
    </source>
</evidence>
<evidence type="ECO:0000313" key="8">
    <source>
        <dbReference type="Proteomes" id="UP001556367"/>
    </source>
</evidence>
<keyword evidence="8" id="KW-1185">Reference proteome</keyword>